<dbReference type="RefSeq" id="WP_170151719.1">
    <property type="nucleotide sequence ID" value="NZ_BSQD01000016.1"/>
</dbReference>
<evidence type="ECO:0000313" key="2">
    <source>
        <dbReference type="Proteomes" id="UP000192911"/>
    </source>
</evidence>
<evidence type="ECO:0000313" key="1">
    <source>
        <dbReference type="EMBL" id="SMF74692.1"/>
    </source>
</evidence>
<accession>A0A1X7GUA3</accession>
<protein>
    <recommendedName>
        <fullName evidence="3">DUF2783 domain-containing protein</fullName>
    </recommendedName>
</protein>
<dbReference type="STRING" id="28094.SAMN06295900_11858"/>
<reference evidence="2" key="1">
    <citation type="submission" date="2017-04" db="EMBL/GenBank/DDBJ databases">
        <authorList>
            <person name="Varghese N."/>
            <person name="Submissions S."/>
        </authorList>
    </citation>
    <scope>NUCLEOTIDE SEQUENCE [LARGE SCALE GENOMIC DNA]</scope>
    <source>
        <strain evidence="2">Ballard 720</strain>
    </source>
</reference>
<dbReference type="Proteomes" id="UP000192911">
    <property type="component" value="Unassembled WGS sequence"/>
</dbReference>
<proteinExistence type="predicted"/>
<sequence>MSLNTELNLADPDAFYERMIELHAGLTDQQSLRLNDRLAALLSATVADTAVLREAVAVANDGANDGADDGADDAARSPIHVAKLILLLANHIGDSAILDRIFSEGARMAAELASTPAPGNVPS</sequence>
<dbReference type="AlphaFoldDB" id="A0A1X7GUA3"/>
<gene>
    <name evidence="1" type="ORF">SAMN06295900_11858</name>
</gene>
<dbReference type="Pfam" id="PF10932">
    <property type="entry name" value="DUF2783"/>
    <property type="match status" value="2"/>
</dbReference>
<name>A0A1X7GUA3_TRICW</name>
<dbReference type="InterPro" id="IPR021233">
    <property type="entry name" value="DUF2783"/>
</dbReference>
<organism evidence="1 2">
    <name type="scientific">Trinickia caryophylli</name>
    <name type="common">Paraburkholderia caryophylli</name>
    <dbReference type="NCBI Taxonomy" id="28094"/>
    <lineage>
        <taxon>Bacteria</taxon>
        <taxon>Pseudomonadati</taxon>
        <taxon>Pseudomonadota</taxon>
        <taxon>Betaproteobacteria</taxon>
        <taxon>Burkholderiales</taxon>
        <taxon>Burkholderiaceae</taxon>
        <taxon>Trinickia</taxon>
    </lineage>
</organism>
<evidence type="ECO:0008006" key="3">
    <source>
        <dbReference type="Google" id="ProtNLM"/>
    </source>
</evidence>
<dbReference type="EMBL" id="FXAH01000018">
    <property type="protein sequence ID" value="SMF74692.1"/>
    <property type="molecule type" value="Genomic_DNA"/>
</dbReference>
<dbReference type="GeneID" id="95551155"/>
<keyword evidence="2" id="KW-1185">Reference proteome</keyword>